<dbReference type="PANTHER" id="PTHR43280:SF2">
    <property type="entry name" value="HTH-TYPE TRANSCRIPTIONAL REGULATOR EXSA"/>
    <property type="match status" value="1"/>
</dbReference>
<evidence type="ECO:0000313" key="5">
    <source>
        <dbReference type="EMBL" id="WAJ22864.1"/>
    </source>
</evidence>
<dbReference type="EMBL" id="CP113524">
    <property type="protein sequence ID" value="WAJ22864.1"/>
    <property type="molecule type" value="Genomic_DNA"/>
</dbReference>
<keyword evidence="1" id="KW-0805">Transcription regulation</keyword>
<evidence type="ECO:0000256" key="1">
    <source>
        <dbReference type="ARBA" id="ARBA00023015"/>
    </source>
</evidence>
<evidence type="ECO:0000256" key="2">
    <source>
        <dbReference type="ARBA" id="ARBA00023125"/>
    </source>
</evidence>
<proteinExistence type="predicted"/>
<gene>
    <name evidence="5" type="ORF">OW255_14980</name>
</gene>
<evidence type="ECO:0000256" key="3">
    <source>
        <dbReference type="ARBA" id="ARBA00023163"/>
    </source>
</evidence>
<dbReference type="InterPro" id="IPR014710">
    <property type="entry name" value="RmlC-like_jellyroll"/>
</dbReference>
<dbReference type="PROSITE" id="PS01124">
    <property type="entry name" value="HTH_ARAC_FAMILY_2"/>
    <property type="match status" value="1"/>
</dbReference>
<dbReference type="Gene3D" id="1.10.10.60">
    <property type="entry name" value="Homeodomain-like"/>
    <property type="match status" value="2"/>
</dbReference>
<keyword evidence="2" id="KW-0238">DNA-binding</keyword>
<dbReference type="InterPro" id="IPR009057">
    <property type="entry name" value="Homeodomain-like_sf"/>
</dbReference>
<dbReference type="InterPro" id="IPR018060">
    <property type="entry name" value="HTH_AraC"/>
</dbReference>
<evidence type="ECO:0000259" key="4">
    <source>
        <dbReference type="PROSITE" id="PS01124"/>
    </source>
</evidence>
<dbReference type="SUPFAM" id="SSF51215">
    <property type="entry name" value="Regulatory protein AraC"/>
    <property type="match status" value="1"/>
</dbReference>
<dbReference type="Proteomes" id="UP001163115">
    <property type="component" value="Chromosome"/>
</dbReference>
<dbReference type="Pfam" id="PF12833">
    <property type="entry name" value="HTH_18"/>
    <property type="match status" value="1"/>
</dbReference>
<dbReference type="InterPro" id="IPR003313">
    <property type="entry name" value="AraC-bd"/>
</dbReference>
<dbReference type="RefSeq" id="WP_268114514.1">
    <property type="nucleotide sequence ID" value="NZ_CP113524.1"/>
</dbReference>
<feature type="domain" description="HTH araC/xylS-type" evidence="4">
    <location>
        <begin position="195"/>
        <end position="293"/>
    </location>
</feature>
<sequence length="305" mass="35182">MQSTRIQTDESMMELASHGSKGFPLQYYYEDVGQFENRCIDWHWHREFELVSVTKGIVQCSIGNISHILEDGDGLFINSGAIHRYASAGSAVIPNVVFSPEFMAPEGSLIYEQYLSPFLSSGISHIVLKSMIPWQKSILNNLLKLYSTCENKGSAWELKTHTLICQIWTELYEHRNELVTMENTGTNRISQARFRRMTMFIEENYRKRLTLDDIAASVGVSKREALRCFQCSVPLSPIEYLNKYRLKQASNLLLSTGYSISTIAESTGFESTSYFDRLFKREFHTTPRKHRNALKRQEKDMDKQL</sequence>
<reference evidence="5" key="1">
    <citation type="submission" date="2022-11" db="EMBL/GenBank/DDBJ databases">
        <title>Lacrimispora xylanolytica sy1, complete genome.</title>
        <authorList>
            <person name="Choi S."/>
        </authorList>
    </citation>
    <scope>NUCLEOTIDE SEQUENCE</scope>
    <source>
        <strain evidence="5">Sy1</strain>
    </source>
</reference>
<dbReference type="InterPro" id="IPR020449">
    <property type="entry name" value="Tscrpt_reg_AraC-type_HTH"/>
</dbReference>
<evidence type="ECO:0000313" key="6">
    <source>
        <dbReference type="Proteomes" id="UP001163115"/>
    </source>
</evidence>
<accession>A0ABY7A8U7</accession>
<dbReference type="SMART" id="SM00342">
    <property type="entry name" value="HTH_ARAC"/>
    <property type="match status" value="1"/>
</dbReference>
<dbReference type="SUPFAM" id="SSF46689">
    <property type="entry name" value="Homeodomain-like"/>
    <property type="match status" value="2"/>
</dbReference>
<name>A0ABY7A8U7_9FIRM</name>
<dbReference type="InterPro" id="IPR037923">
    <property type="entry name" value="HTH-like"/>
</dbReference>
<dbReference type="PANTHER" id="PTHR43280">
    <property type="entry name" value="ARAC-FAMILY TRANSCRIPTIONAL REGULATOR"/>
    <property type="match status" value="1"/>
</dbReference>
<dbReference type="Pfam" id="PF02311">
    <property type="entry name" value="AraC_binding"/>
    <property type="match status" value="1"/>
</dbReference>
<keyword evidence="6" id="KW-1185">Reference proteome</keyword>
<dbReference type="PRINTS" id="PR00032">
    <property type="entry name" value="HTHARAC"/>
</dbReference>
<dbReference type="Gene3D" id="2.60.120.10">
    <property type="entry name" value="Jelly Rolls"/>
    <property type="match status" value="1"/>
</dbReference>
<organism evidence="5 6">
    <name type="scientific">Lacrimispora xylanolytica</name>
    <dbReference type="NCBI Taxonomy" id="29375"/>
    <lineage>
        <taxon>Bacteria</taxon>
        <taxon>Bacillati</taxon>
        <taxon>Bacillota</taxon>
        <taxon>Clostridia</taxon>
        <taxon>Lachnospirales</taxon>
        <taxon>Lachnospiraceae</taxon>
        <taxon>Lacrimispora</taxon>
    </lineage>
</organism>
<keyword evidence="3" id="KW-0804">Transcription</keyword>
<protein>
    <submittedName>
        <fullName evidence="5">AraC family transcriptional regulator</fullName>
    </submittedName>
</protein>
<dbReference type="CDD" id="cd02208">
    <property type="entry name" value="cupin_RmlC-like"/>
    <property type="match status" value="1"/>
</dbReference>